<dbReference type="SUPFAM" id="SSF103473">
    <property type="entry name" value="MFS general substrate transporter"/>
    <property type="match status" value="1"/>
</dbReference>
<feature type="transmembrane region" description="Helical" evidence="6">
    <location>
        <begin position="269"/>
        <end position="290"/>
    </location>
</feature>
<dbReference type="KEGG" id="pic:PICST_45095"/>
<evidence type="ECO:0000256" key="6">
    <source>
        <dbReference type="SAM" id="Phobius"/>
    </source>
</evidence>
<protein>
    <submittedName>
        <fullName evidence="7">Conserved hypothetical membrane protein</fullName>
    </submittedName>
</protein>
<feature type="transmembrane region" description="Helical" evidence="6">
    <location>
        <begin position="102"/>
        <end position="123"/>
    </location>
</feature>
<feature type="compositionally biased region" description="Basic and acidic residues" evidence="5">
    <location>
        <begin position="194"/>
        <end position="203"/>
    </location>
</feature>
<dbReference type="EMBL" id="CP000498">
    <property type="protein sequence ID" value="ABN66187.1"/>
    <property type="molecule type" value="Genomic_DNA"/>
</dbReference>
<dbReference type="eggNOG" id="ENOG502QSZ7">
    <property type="taxonomic scope" value="Eukaryota"/>
</dbReference>
<feature type="region of interest" description="Disordered" evidence="5">
    <location>
        <begin position="194"/>
        <end position="217"/>
    </location>
</feature>
<dbReference type="Gene3D" id="1.20.1250.20">
    <property type="entry name" value="MFS general substrate transporter like domains"/>
    <property type="match status" value="2"/>
</dbReference>
<dbReference type="InterPro" id="IPR011701">
    <property type="entry name" value="MFS"/>
</dbReference>
<gene>
    <name evidence="7" type="ORF">PICST_45095</name>
</gene>
<evidence type="ECO:0000256" key="2">
    <source>
        <dbReference type="ARBA" id="ARBA00022692"/>
    </source>
</evidence>
<feature type="transmembrane region" description="Helical" evidence="6">
    <location>
        <begin position="326"/>
        <end position="347"/>
    </location>
</feature>
<dbReference type="OMA" id="SWIVTYV"/>
<dbReference type="InParanoid" id="A3LU62"/>
<dbReference type="Proteomes" id="UP000002258">
    <property type="component" value="Chromosome 4"/>
</dbReference>
<feature type="transmembrane region" description="Helical" evidence="6">
    <location>
        <begin position="135"/>
        <end position="156"/>
    </location>
</feature>
<evidence type="ECO:0000256" key="3">
    <source>
        <dbReference type="ARBA" id="ARBA00022989"/>
    </source>
</evidence>
<feature type="transmembrane region" description="Helical" evidence="6">
    <location>
        <begin position="302"/>
        <end position="320"/>
    </location>
</feature>
<organism evidence="7 8">
    <name type="scientific">Scheffersomyces stipitis (strain ATCC 58785 / CBS 6054 / NBRC 10063 / NRRL Y-11545)</name>
    <name type="common">Yeast</name>
    <name type="synonym">Pichia stipitis</name>
    <dbReference type="NCBI Taxonomy" id="322104"/>
    <lineage>
        <taxon>Eukaryota</taxon>
        <taxon>Fungi</taxon>
        <taxon>Dikarya</taxon>
        <taxon>Ascomycota</taxon>
        <taxon>Saccharomycotina</taxon>
        <taxon>Pichiomycetes</taxon>
        <taxon>Debaryomycetaceae</taxon>
        <taxon>Scheffersomyces</taxon>
    </lineage>
</organism>
<keyword evidence="8" id="KW-1185">Reference proteome</keyword>
<keyword evidence="4 6" id="KW-0472">Membrane</keyword>
<dbReference type="GO" id="GO:0022857">
    <property type="term" value="F:transmembrane transporter activity"/>
    <property type="evidence" value="ECO:0007669"/>
    <property type="project" value="InterPro"/>
</dbReference>
<evidence type="ECO:0000256" key="1">
    <source>
        <dbReference type="ARBA" id="ARBA00004141"/>
    </source>
</evidence>
<feature type="transmembrane region" description="Helical" evidence="6">
    <location>
        <begin position="233"/>
        <end position="257"/>
    </location>
</feature>
<dbReference type="GO" id="GO:0016020">
    <property type="term" value="C:membrane"/>
    <property type="evidence" value="ECO:0007669"/>
    <property type="project" value="UniProtKB-SubCell"/>
</dbReference>
<sequence>MSISNPPQNKLRVIVTISLGFCIGFNDAAPGALLPHMEDYYNISYSIASLIWVSSAMGFVFVACLSHKIEGLGKKNSLSLGCALTIICYIIVSTGTKYPAIVVAYFFAGAGNALLVAQCNIFISRFDKVSTYLSFFHGSYGTGATISPLVATTAIARGVKWHYFYLILMGIMIPHMLTVYYSFRGSEKDLKPWDKDQTDKSKDNTSSVDTENDSEKFPPKEQSLMILALKDPITWQIAFFVLFYQGAEVAMGGWIVSFFLDYRNANPKYAGYTASGFWGGLTIGRLCLTIPLHKALGARKGVIIASIASMILVSLVWIIPHIIVEAVLIALAGIFIGPNYPLLVTYTAHDGLIPRKIQVVALTIMSAFGNSGGAIFPFVVGLISQTAGTYVVLPVFIGLYILMFFIWISLPNMERRSSSKSNNMLQRIWERIW</sequence>
<feature type="transmembrane region" description="Helical" evidence="6">
    <location>
        <begin position="77"/>
        <end position="96"/>
    </location>
</feature>
<dbReference type="PANTHER" id="PTHR23514">
    <property type="entry name" value="BYPASS OF STOP CODON PROTEIN 6"/>
    <property type="match status" value="1"/>
</dbReference>
<proteinExistence type="predicted"/>
<keyword evidence="3 6" id="KW-1133">Transmembrane helix</keyword>
<dbReference type="InterPro" id="IPR036259">
    <property type="entry name" value="MFS_trans_sf"/>
</dbReference>
<dbReference type="FunFam" id="1.20.1250.20:FF:000286">
    <property type="entry name" value="MFS efflux transporter"/>
    <property type="match status" value="1"/>
</dbReference>
<dbReference type="STRING" id="322104.A3LU62"/>
<evidence type="ECO:0000256" key="5">
    <source>
        <dbReference type="SAM" id="MobiDB-lite"/>
    </source>
</evidence>
<dbReference type="Pfam" id="PF07690">
    <property type="entry name" value="MFS_1"/>
    <property type="match status" value="1"/>
</dbReference>
<feature type="transmembrane region" description="Helical" evidence="6">
    <location>
        <begin position="389"/>
        <end position="410"/>
    </location>
</feature>
<evidence type="ECO:0000313" key="7">
    <source>
        <dbReference type="EMBL" id="ABN66187.1"/>
    </source>
</evidence>
<dbReference type="GeneID" id="4838850"/>
<reference evidence="7 8" key="1">
    <citation type="journal article" date="2007" name="Nat. Biotechnol.">
        <title>Genome sequence of the lignocellulose-bioconverting and xylose-fermenting yeast Pichia stipitis.</title>
        <authorList>
            <person name="Jeffries T.W."/>
            <person name="Grigoriev I.V."/>
            <person name="Grimwood J."/>
            <person name="Laplaza J.M."/>
            <person name="Aerts A."/>
            <person name="Salamov A."/>
            <person name="Schmutz J."/>
            <person name="Lindquist E."/>
            <person name="Dehal P."/>
            <person name="Shapiro H."/>
            <person name="Jin Y.S."/>
            <person name="Passoth V."/>
            <person name="Richardson P.M."/>
        </authorList>
    </citation>
    <scope>NUCLEOTIDE SEQUENCE [LARGE SCALE GENOMIC DNA]</scope>
    <source>
        <strain evidence="8">ATCC 58785 / CBS 6054 / NBRC 10063 / NRRL Y-11545</strain>
    </source>
</reference>
<dbReference type="AlphaFoldDB" id="A3LU62"/>
<dbReference type="InterPro" id="IPR051788">
    <property type="entry name" value="MFS_Transporter"/>
</dbReference>
<comment type="subcellular location">
    <subcellularLocation>
        <location evidence="1">Membrane</location>
        <topology evidence="1">Multi-pass membrane protein</topology>
    </subcellularLocation>
</comment>
<dbReference type="OrthoDB" id="413079at2759"/>
<evidence type="ECO:0000256" key="4">
    <source>
        <dbReference type="ARBA" id="ARBA00023136"/>
    </source>
</evidence>
<accession>A3LU62</accession>
<feature type="transmembrane region" description="Helical" evidence="6">
    <location>
        <begin position="162"/>
        <end position="183"/>
    </location>
</feature>
<feature type="transmembrane region" description="Helical" evidence="6">
    <location>
        <begin position="359"/>
        <end position="383"/>
    </location>
</feature>
<dbReference type="RefSeq" id="XP_001384216.1">
    <property type="nucleotide sequence ID" value="XM_001384179.1"/>
</dbReference>
<dbReference type="PANTHER" id="PTHR23514:SF6">
    <property type="entry name" value="MAJOR FACILITATOR SUPERFAMILY (MFS) PROFILE DOMAIN-CONTAINING PROTEIN"/>
    <property type="match status" value="1"/>
</dbReference>
<keyword evidence="2 6" id="KW-0812">Transmembrane</keyword>
<dbReference type="HOGENOM" id="CLU_021993_1_0_1"/>
<evidence type="ECO:0000313" key="8">
    <source>
        <dbReference type="Proteomes" id="UP000002258"/>
    </source>
</evidence>
<name>A3LU62_PICST</name>
<feature type="transmembrane region" description="Helical" evidence="6">
    <location>
        <begin position="44"/>
        <end position="65"/>
    </location>
</feature>